<organism evidence="1 2">
    <name type="scientific">Sphingobacterium cellulitidis</name>
    <dbReference type="NCBI Taxonomy" id="1768011"/>
    <lineage>
        <taxon>Bacteria</taxon>
        <taxon>Pseudomonadati</taxon>
        <taxon>Bacteroidota</taxon>
        <taxon>Sphingobacteriia</taxon>
        <taxon>Sphingobacteriales</taxon>
        <taxon>Sphingobacteriaceae</taxon>
        <taxon>Sphingobacterium</taxon>
    </lineage>
</organism>
<reference evidence="1" key="1">
    <citation type="journal article" date="2014" name="Int. J. Syst. Evol. Microbiol.">
        <title>Complete genome sequence of Corynebacterium casei LMG S-19264T (=DSM 44701T), isolated from a smear-ripened cheese.</title>
        <authorList>
            <consortium name="US DOE Joint Genome Institute (JGI-PGF)"/>
            <person name="Walter F."/>
            <person name="Albersmeier A."/>
            <person name="Kalinowski J."/>
            <person name="Ruckert C."/>
        </authorList>
    </citation>
    <scope>NUCLEOTIDE SEQUENCE</scope>
    <source>
        <strain evidence="1">CGMCC 1.15966</strain>
    </source>
</reference>
<comment type="caution">
    <text evidence="1">The sequence shown here is derived from an EMBL/GenBank/DDBJ whole genome shotgun (WGS) entry which is preliminary data.</text>
</comment>
<sequence>MFLADQNIENRIDMRKLIFGLFALSLGFTSCVKDEFNVQEEINIVGTEWEGTGQISTESDTVDLSLNFLKDGLLNATYDTTAWEGTYNFDLETHKGIIIDSASREIPFLIKADILKLVILEGDTIQLQKIK</sequence>
<dbReference type="EMBL" id="BMKM01000012">
    <property type="protein sequence ID" value="GGE32416.1"/>
    <property type="molecule type" value="Genomic_DNA"/>
</dbReference>
<name>A0A8H9G2M6_9SPHI</name>
<proteinExistence type="predicted"/>
<keyword evidence="2" id="KW-1185">Reference proteome</keyword>
<protein>
    <submittedName>
        <fullName evidence="1">Uncharacterized protein</fullName>
    </submittedName>
</protein>
<dbReference type="AlphaFoldDB" id="A0A8H9G2M6"/>
<evidence type="ECO:0000313" key="1">
    <source>
        <dbReference type="EMBL" id="GGE32416.1"/>
    </source>
</evidence>
<reference evidence="1" key="2">
    <citation type="submission" date="2020-09" db="EMBL/GenBank/DDBJ databases">
        <authorList>
            <person name="Sun Q."/>
            <person name="Zhou Y."/>
        </authorList>
    </citation>
    <scope>NUCLEOTIDE SEQUENCE</scope>
    <source>
        <strain evidence="1">CGMCC 1.15966</strain>
    </source>
</reference>
<gene>
    <name evidence="1" type="ORF">GCM10011516_32700</name>
</gene>
<dbReference type="Proteomes" id="UP000614460">
    <property type="component" value="Unassembled WGS sequence"/>
</dbReference>
<evidence type="ECO:0000313" key="2">
    <source>
        <dbReference type="Proteomes" id="UP000614460"/>
    </source>
</evidence>
<accession>A0A8H9G2M6</accession>